<evidence type="ECO:0000313" key="6">
    <source>
        <dbReference type="Proteomes" id="UP000515733"/>
    </source>
</evidence>
<dbReference type="NCBIfam" id="NF006829">
    <property type="entry name" value="PRK09352.1"/>
    <property type="match status" value="1"/>
</dbReference>
<evidence type="ECO:0000313" key="5">
    <source>
        <dbReference type="EMBL" id="CAB1368006.1"/>
    </source>
</evidence>
<dbReference type="Pfam" id="PF08545">
    <property type="entry name" value="ACP_syn_III"/>
    <property type="match status" value="1"/>
</dbReference>
<evidence type="ECO:0000256" key="1">
    <source>
        <dbReference type="ARBA" id="ARBA00022679"/>
    </source>
</evidence>
<dbReference type="KEGG" id="doe:DENOEST_0841"/>
<dbReference type="AlphaFoldDB" id="A0A6S6XPY7"/>
<proteinExistence type="predicted"/>
<organism evidence="5 6">
    <name type="scientific">Denitratisoma oestradiolicum</name>
    <dbReference type="NCBI Taxonomy" id="311182"/>
    <lineage>
        <taxon>Bacteria</taxon>
        <taxon>Pseudomonadati</taxon>
        <taxon>Pseudomonadota</taxon>
        <taxon>Betaproteobacteria</taxon>
        <taxon>Nitrosomonadales</taxon>
        <taxon>Sterolibacteriaceae</taxon>
        <taxon>Denitratisoma</taxon>
    </lineage>
</organism>
<dbReference type="PANTHER" id="PTHR34069:SF2">
    <property type="entry name" value="BETA-KETOACYL-[ACYL-CARRIER-PROTEIN] SYNTHASE III"/>
    <property type="match status" value="1"/>
</dbReference>
<dbReference type="Proteomes" id="UP000515733">
    <property type="component" value="Chromosome"/>
</dbReference>
<evidence type="ECO:0000259" key="4">
    <source>
        <dbReference type="Pfam" id="PF08545"/>
    </source>
</evidence>
<accession>A0A6S6XPY7</accession>
<sequence length="344" mass="36921">MKPSVMVKASIKSYSCYFPGGKLTNEQLEQELGVWSAAKIFDRTGIAVRPIAAPDECASDLGFAAAQQLFAGGACVSSDIDFLLFCSQSPDYFLPATACLLQHRLGLRTDCGAFDLNQGCSGFVYGLAVAKGLIEAGAAKNVLLITADTYTKYINAKDSGVRTLFGDAAAATLISAEDADEGLIGPFVFGTDGSGAPNLIVPAGGARHLISPETVVERKDPDGSCRSLQNLYMNGREVLDFVLREVPKAVDQLLLRWGHSIENVDHFIFHQANKFLLEQLREKLNIPASKFWMQLETCGNTVSATIPIALQNASKQGVIRSGDNVMVIGFGVGYSWAGAMIRIQ</sequence>
<dbReference type="EMBL" id="LR778301">
    <property type="protein sequence ID" value="CAB1368006.1"/>
    <property type="molecule type" value="Genomic_DNA"/>
</dbReference>
<dbReference type="RefSeq" id="WP_145771811.1">
    <property type="nucleotide sequence ID" value="NZ_LR778301.1"/>
</dbReference>
<feature type="domain" description="Beta-ketoacyl-[acyl-carrier-protein] synthase III C-terminal" evidence="3">
    <location>
        <begin position="258"/>
        <end position="343"/>
    </location>
</feature>
<keyword evidence="1" id="KW-0808">Transferase</keyword>
<dbReference type="InterPro" id="IPR013751">
    <property type="entry name" value="ACP_syn_III_N"/>
</dbReference>
<dbReference type="GO" id="GO:0006633">
    <property type="term" value="P:fatty acid biosynthetic process"/>
    <property type="evidence" value="ECO:0007669"/>
    <property type="project" value="InterPro"/>
</dbReference>
<dbReference type="Pfam" id="PF08541">
    <property type="entry name" value="ACP_syn_III_C"/>
    <property type="match status" value="1"/>
</dbReference>
<dbReference type="InterPro" id="IPR013747">
    <property type="entry name" value="ACP_syn_III_C"/>
</dbReference>
<protein>
    <submittedName>
        <fullName evidence="5">3-oxoacyl-ACP synthase</fullName>
    </submittedName>
</protein>
<evidence type="ECO:0000259" key="3">
    <source>
        <dbReference type="Pfam" id="PF08541"/>
    </source>
</evidence>
<dbReference type="GO" id="GO:0004315">
    <property type="term" value="F:3-oxoacyl-[acyl-carrier-protein] synthase activity"/>
    <property type="evidence" value="ECO:0007669"/>
    <property type="project" value="InterPro"/>
</dbReference>
<gene>
    <name evidence="5" type="ORF">DENOEST_0841</name>
</gene>
<dbReference type="CDD" id="cd00830">
    <property type="entry name" value="KAS_III"/>
    <property type="match status" value="1"/>
</dbReference>
<evidence type="ECO:0000256" key="2">
    <source>
        <dbReference type="ARBA" id="ARBA00023315"/>
    </source>
</evidence>
<name>A0A6S6XPY7_9PROT</name>
<dbReference type="SUPFAM" id="SSF53901">
    <property type="entry name" value="Thiolase-like"/>
    <property type="match status" value="1"/>
</dbReference>
<dbReference type="OrthoDB" id="9815506at2"/>
<keyword evidence="6" id="KW-1185">Reference proteome</keyword>
<keyword evidence="2" id="KW-0012">Acyltransferase</keyword>
<feature type="domain" description="Beta-ketoacyl-[acyl-carrier-protein] synthase III N-terminal" evidence="4">
    <location>
        <begin position="114"/>
        <end position="193"/>
    </location>
</feature>
<reference evidence="5 6" key="1">
    <citation type="submission" date="2020-03" db="EMBL/GenBank/DDBJ databases">
        <authorList>
            <consortium name="Genoscope - CEA"/>
            <person name="William W."/>
        </authorList>
    </citation>
    <scope>NUCLEOTIDE SEQUENCE [LARGE SCALE GENOMIC DNA]</scope>
    <source>
        <strain evidence="6">DSM 16959</strain>
    </source>
</reference>
<dbReference type="Gene3D" id="3.40.47.10">
    <property type="match status" value="1"/>
</dbReference>
<dbReference type="GO" id="GO:0044550">
    <property type="term" value="P:secondary metabolite biosynthetic process"/>
    <property type="evidence" value="ECO:0007669"/>
    <property type="project" value="TreeGrafter"/>
</dbReference>
<dbReference type="PANTHER" id="PTHR34069">
    <property type="entry name" value="3-OXOACYL-[ACYL-CARRIER-PROTEIN] SYNTHASE 3"/>
    <property type="match status" value="1"/>
</dbReference>
<dbReference type="InterPro" id="IPR016039">
    <property type="entry name" value="Thiolase-like"/>
</dbReference>